<evidence type="ECO:0000313" key="2">
    <source>
        <dbReference type="Proteomes" id="UP000254620"/>
    </source>
</evidence>
<gene>
    <name evidence="1" type="ORF">NCTC10926_01567</name>
</gene>
<dbReference type="Proteomes" id="UP000254620">
    <property type="component" value="Unassembled WGS sequence"/>
</dbReference>
<dbReference type="AlphaFoldDB" id="A0A0F5EWA4"/>
<evidence type="ECO:0000313" key="1">
    <source>
        <dbReference type="EMBL" id="SUU98152.1"/>
    </source>
</evidence>
<reference evidence="1 2" key="1">
    <citation type="submission" date="2018-06" db="EMBL/GenBank/DDBJ databases">
        <authorList>
            <consortium name="Pathogen Informatics"/>
            <person name="Doyle S."/>
        </authorList>
    </citation>
    <scope>NUCLEOTIDE SEQUENCE [LARGE SCALE GENOMIC DNA]</scope>
    <source>
        <strain evidence="1 2">NCTC10926</strain>
    </source>
</reference>
<dbReference type="RefSeq" id="WP_046098910.1">
    <property type="nucleotide sequence ID" value="NZ_LAEN01000098.1"/>
</dbReference>
<organism evidence="1 2">
    <name type="scientific">Avibacterium paragallinarum</name>
    <name type="common">Haemophilus gallinarum</name>
    <dbReference type="NCBI Taxonomy" id="728"/>
    <lineage>
        <taxon>Bacteria</taxon>
        <taxon>Pseudomonadati</taxon>
        <taxon>Pseudomonadota</taxon>
        <taxon>Gammaproteobacteria</taxon>
        <taxon>Pasteurellales</taxon>
        <taxon>Pasteurellaceae</taxon>
        <taxon>Avibacterium</taxon>
    </lineage>
</organism>
<protein>
    <submittedName>
        <fullName evidence="1">Uncharacterized protein</fullName>
    </submittedName>
</protein>
<sequence length="212" mass="25437">MKNTEIKKYIENIELNLKQADASFRIYCYLLKCKSKSRIKLYNNTPYIFHHLTNITLNDFINIIYKITEEKSQISFKKLRKELYKKGTRSQKKNIDKIRKQINKIRYKIGQIRCKITAHSDIEALNPETLLKKVKRDEIKFTLDTLLSLLNIYRKIYNPKNYNIYFDDKIDEEVLTIYLLLKYELEENKKDKALRRLKLNSTSKGLSDLLDK</sequence>
<dbReference type="OrthoDB" id="10006273at2"/>
<name>A0A0F5EWA4_AVIPA</name>
<accession>A0A0F5EWA4</accession>
<proteinExistence type="predicted"/>
<dbReference type="EMBL" id="UFSW01000001">
    <property type="protein sequence ID" value="SUU98152.1"/>
    <property type="molecule type" value="Genomic_DNA"/>
</dbReference>